<comment type="subcellular location">
    <subcellularLocation>
        <location evidence="1">Membrane</location>
        <topology evidence="1">Multi-pass membrane protein</topology>
    </subcellularLocation>
</comment>
<feature type="transmembrane region" description="Helical" evidence="5">
    <location>
        <begin position="98"/>
        <end position="118"/>
    </location>
</feature>
<comment type="caution">
    <text evidence="7">The sequence shown here is derived from an EMBL/GenBank/DDBJ whole genome shotgun (WGS) entry which is preliminary data.</text>
</comment>
<evidence type="ECO:0000256" key="3">
    <source>
        <dbReference type="ARBA" id="ARBA00022989"/>
    </source>
</evidence>
<accession>A0A8J2XQX6</accession>
<protein>
    <recommendedName>
        <fullName evidence="6">GtrA/DPMS transmembrane domain-containing protein</fullName>
    </recommendedName>
</protein>
<dbReference type="GO" id="GO:0000271">
    <property type="term" value="P:polysaccharide biosynthetic process"/>
    <property type="evidence" value="ECO:0007669"/>
    <property type="project" value="InterPro"/>
</dbReference>
<keyword evidence="3 5" id="KW-1133">Transmembrane helix</keyword>
<feature type="domain" description="GtrA/DPMS transmembrane" evidence="6">
    <location>
        <begin position="14"/>
        <end position="125"/>
    </location>
</feature>
<dbReference type="InterPro" id="IPR007267">
    <property type="entry name" value="GtrA_DPMS_TM"/>
</dbReference>
<evidence type="ECO:0000259" key="6">
    <source>
        <dbReference type="Pfam" id="PF04138"/>
    </source>
</evidence>
<evidence type="ECO:0000256" key="5">
    <source>
        <dbReference type="SAM" id="Phobius"/>
    </source>
</evidence>
<evidence type="ECO:0000256" key="2">
    <source>
        <dbReference type="ARBA" id="ARBA00022692"/>
    </source>
</evidence>
<sequence length="126" mass="13816">MVVMITFTKAQISSLLATGVDFLVTFLLIRLAGVPIVAGGATGTICGGVTHFMVSRNWVFNAQEGKWAAQLNRYVLVWIGNFLLNVSGLWLITHYTGITGMLAKVIVAVTVAVCYNYVLQKRFVFK</sequence>
<gene>
    <name evidence="7" type="ORF">GCM10011511_20360</name>
</gene>
<keyword evidence="2 5" id="KW-0812">Transmembrane</keyword>
<reference evidence="7" key="1">
    <citation type="journal article" date="2014" name="Int. J. Syst. Evol. Microbiol.">
        <title>Complete genome sequence of Corynebacterium casei LMG S-19264T (=DSM 44701T), isolated from a smear-ripened cheese.</title>
        <authorList>
            <consortium name="US DOE Joint Genome Institute (JGI-PGF)"/>
            <person name="Walter F."/>
            <person name="Albersmeier A."/>
            <person name="Kalinowski J."/>
            <person name="Ruckert C."/>
        </authorList>
    </citation>
    <scope>NUCLEOTIDE SEQUENCE</scope>
    <source>
        <strain evidence="7">CGMCC 1.15448</strain>
    </source>
</reference>
<evidence type="ECO:0000256" key="4">
    <source>
        <dbReference type="ARBA" id="ARBA00023136"/>
    </source>
</evidence>
<dbReference type="EMBL" id="BMJC01000002">
    <property type="protein sequence ID" value="GGA96985.1"/>
    <property type="molecule type" value="Genomic_DNA"/>
</dbReference>
<dbReference type="Proteomes" id="UP000607559">
    <property type="component" value="Unassembled WGS sequence"/>
</dbReference>
<dbReference type="Pfam" id="PF04138">
    <property type="entry name" value="GtrA_DPMS_TM"/>
    <property type="match status" value="1"/>
</dbReference>
<feature type="transmembrane region" description="Helical" evidence="5">
    <location>
        <begin position="12"/>
        <end position="29"/>
    </location>
</feature>
<proteinExistence type="predicted"/>
<name>A0A8J2XQX6_9BACT</name>
<reference evidence="7" key="2">
    <citation type="submission" date="2020-09" db="EMBL/GenBank/DDBJ databases">
        <authorList>
            <person name="Sun Q."/>
            <person name="Zhou Y."/>
        </authorList>
    </citation>
    <scope>NUCLEOTIDE SEQUENCE</scope>
    <source>
        <strain evidence="7">CGMCC 1.15448</strain>
    </source>
</reference>
<organism evidence="7 8">
    <name type="scientific">Puia dinghuensis</name>
    <dbReference type="NCBI Taxonomy" id="1792502"/>
    <lineage>
        <taxon>Bacteria</taxon>
        <taxon>Pseudomonadati</taxon>
        <taxon>Bacteroidota</taxon>
        <taxon>Chitinophagia</taxon>
        <taxon>Chitinophagales</taxon>
        <taxon>Chitinophagaceae</taxon>
        <taxon>Puia</taxon>
    </lineage>
</organism>
<evidence type="ECO:0000256" key="1">
    <source>
        <dbReference type="ARBA" id="ARBA00004141"/>
    </source>
</evidence>
<feature type="transmembrane region" description="Helical" evidence="5">
    <location>
        <begin position="35"/>
        <end position="54"/>
    </location>
</feature>
<dbReference type="AlphaFoldDB" id="A0A8J2XQX6"/>
<evidence type="ECO:0000313" key="7">
    <source>
        <dbReference type="EMBL" id="GGA96985.1"/>
    </source>
</evidence>
<dbReference type="GO" id="GO:0016020">
    <property type="term" value="C:membrane"/>
    <property type="evidence" value="ECO:0007669"/>
    <property type="project" value="UniProtKB-SubCell"/>
</dbReference>
<keyword evidence="8" id="KW-1185">Reference proteome</keyword>
<feature type="transmembrane region" description="Helical" evidence="5">
    <location>
        <begin position="74"/>
        <end position="92"/>
    </location>
</feature>
<keyword evidence="4 5" id="KW-0472">Membrane</keyword>
<evidence type="ECO:0000313" key="8">
    <source>
        <dbReference type="Proteomes" id="UP000607559"/>
    </source>
</evidence>